<proteinExistence type="predicted"/>
<dbReference type="Proteomes" id="UP000034287">
    <property type="component" value="Unassembled WGS sequence"/>
</dbReference>
<evidence type="ECO:0000313" key="1">
    <source>
        <dbReference type="EMBL" id="KKK32975.1"/>
    </source>
</evidence>
<keyword evidence="2" id="KW-1185">Reference proteome</keyword>
<sequence length="119" mass="13411">MDISYSEIVREGIGQMRKPVRGLPSRLYLTEEKLYHAGEDPGEGILTEIYLEGIAEAVPAMSLLVVPNRIKIITKDGDVFLFVVFKRDGWLEDINRLLGNSEHQNTNSVGRQDDYGKGF</sequence>
<dbReference type="AlphaFoldDB" id="A0A0M2SK72"/>
<organism evidence="1 2">
    <name type="scientific">Salinicoccus sediminis</name>
    <dbReference type="NCBI Taxonomy" id="1432562"/>
    <lineage>
        <taxon>Bacteria</taxon>
        <taxon>Bacillati</taxon>
        <taxon>Bacillota</taxon>
        <taxon>Bacilli</taxon>
        <taxon>Bacillales</taxon>
        <taxon>Staphylococcaceae</taxon>
        <taxon>Salinicoccus</taxon>
    </lineage>
</organism>
<dbReference type="OrthoDB" id="2085436at2"/>
<dbReference type="RefSeq" id="WP_046580830.1">
    <property type="nucleotide sequence ID" value="NZ_LAYZ01000026.1"/>
</dbReference>
<name>A0A0M2SK72_9STAP</name>
<comment type="caution">
    <text evidence="1">The sequence shown here is derived from an EMBL/GenBank/DDBJ whole genome shotgun (WGS) entry which is preliminary data.</text>
</comment>
<dbReference type="EMBL" id="LAYZ01000026">
    <property type="protein sequence ID" value="KKK32975.1"/>
    <property type="molecule type" value="Genomic_DNA"/>
</dbReference>
<evidence type="ECO:0000313" key="2">
    <source>
        <dbReference type="Proteomes" id="UP000034287"/>
    </source>
</evidence>
<accession>A0A0M2SK72</accession>
<dbReference type="STRING" id="1432562.WN59_13125"/>
<protein>
    <recommendedName>
        <fullName evidence="3">GRAM domain-containing protein</fullName>
    </recommendedName>
</protein>
<dbReference type="PATRIC" id="fig|1432562.3.peg.2635"/>
<evidence type="ECO:0008006" key="3">
    <source>
        <dbReference type="Google" id="ProtNLM"/>
    </source>
</evidence>
<reference evidence="1 2" key="1">
    <citation type="submission" date="2015-04" db="EMBL/GenBank/DDBJ databases">
        <title>Taxonomic description and genome sequence of Salinicoccus sediminis sp. nov., a novel hyper halotolerant bacterium isolated from marine sediment.</title>
        <authorList>
            <person name="Mathan Kumar R."/>
            <person name="Kaur G."/>
            <person name="Kumar N."/>
            <person name="Kumar A."/>
            <person name="Singh N.K."/>
            <person name="Kaur N."/>
            <person name="Mayilraj S."/>
        </authorList>
    </citation>
    <scope>NUCLEOTIDE SEQUENCE [LARGE SCALE GENOMIC DNA]</scope>
    <source>
        <strain evidence="1 2">SV-16</strain>
    </source>
</reference>
<gene>
    <name evidence="1" type="ORF">WN59_13125</name>
</gene>